<keyword evidence="4" id="KW-1185">Reference proteome</keyword>
<feature type="transmembrane region" description="Helical" evidence="1">
    <location>
        <begin position="105"/>
        <end position="126"/>
    </location>
</feature>
<evidence type="ECO:0000256" key="1">
    <source>
        <dbReference type="SAM" id="Phobius"/>
    </source>
</evidence>
<dbReference type="RefSeq" id="XP_033570003.1">
    <property type="nucleotide sequence ID" value="XM_033718379.1"/>
</dbReference>
<feature type="transmembrane region" description="Helical" evidence="1">
    <location>
        <begin position="72"/>
        <end position="93"/>
    </location>
</feature>
<dbReference type="InterPro" id="IPR049326">
    <property type="entry name" value="Rhodopsin_dom_fungi"/>
</dbReference>
<sequence length="306" mass="33505">MVASVVIAVGIKVTLSSIVHRKRITEDIALILATGFSIGFSISLSLAVANGIGQHQDALSSHQLKSLQKAVYSANILLILVSSCVQASILSFLHEITPDRLHRRLIYGVAGFIALFFIPSFFVAAFPCHSPDVWGVLGAQCIDQLSFWEAFAGVNLVIEGTLILLPALMVHPLMMNRRRKVIVISGFAARLTVIGAFVAQLYEAQSLKTHILDWTFHAWKYLLTMVFVQGLSIITVCIPYIRNLLLGMESGMIQTGHFKLPNRRSIDTEISLQPIAIGKMSTNSFGNARTKLEVPATCHGKNDGHV</sequence>
<feature type="domain" description="Rhodopsin" evidence="2">
    <location>
        <begin position="16"/>
        <end position="245"/>
    </location>
</feature>
<dbReference type="PANTHER" id="PTHR38794">
    <property type="entry name" value="INTEGRAL MEMBRANE PROTEIN"/>
    <property type="match status" value="1"/>
</dbReference>
<dbReference type="EMBL" id="MU003720">
    <property type="protein sequence ID" value="KAF2803039.1"/>
    <property type="molecule type" value="Genomic_DNA"/>
</dbReference>
<reference evidence="3 5" key="1">
    <citation type="journal article" date="2020" name="Stud. Mycol.">
        <title>101 Dothideomycetes genomes: a test case for predicting lifestyles and emergence of pathogens.</title>
        <authorList>
            <person name="Haridas S."/>
            <person name="Albert R."/>
            <person name="Binder M."/>
            <person name="Bloem J."/>
            <person name="Labutti K."/>
            <person name="Salamov A."/>
            <person name="Andreopoulos B."/>
            <person name="Baker S."/>
            <person name="Barry K."/>
            <person name="Bills G."/>
            <person name="Bluhm B."/>
            <person name="Cannon C."/>
            <person name="Castanera R."/>
            <person name="Culley D."/>
            <person name="Daum C."/>
            <person name="Ezra D."/>
            <person name="Gonzalez J."/>
            <person name="Henrissat B."/>
            <person name="Kuo A."/>
            <person name="Liang C."/>
            <person name="Lipzen A."/>
            <person name="Lutzoni F."/>
            <person name="Magnuson J."/>
            <person name="Mondo S."/>
            <person name="Nolan M."/>
            <person name="Ohm R."/>
            <person name="Pangilinan J."/>
            <person name="Park H.-J."/>
            <person name="Ramirez L."/>
            <person name="Alfaro M."/>
            <person name="Sun H."/>
            <person name="Tritt A."/>
            <person name="Yoshinaga Y."/>
            <person name="Zwiers L.-H."/>
            <person name="Turgeon B."/>
            <person name="Goodwin S."/>
            <person name="Spatafora J."/>
            <person name="Crous P."/>
            <person name="Grigoriev I."/>
        </authorList>
    </citation>
    <scope>NUCLEOTIDE SEQUENCE</scope>
    <source>
        <strain evidence="3 5">CBS 304.34</strain>
    </source>
</reference>
<reference evidence="5" key="3">
    <citation type="submission" date="2025-04" db="UniProtKB">
        <authorList>
            <consortium name="RefSeq"/>
        </authorList>
    </citation>
    <scope>IDENTIFICATION</scope>
    <source>
        <strain evidence="5">CBS 304.34</strain>
    </source>
</reference>
<dbReference type="Pfam" id="PF20684">
    <property type="entry name" value="Fung_rhodopsin"/>
    <property type="match status" value="1"/>
</dbReference>
<name>A0A6A6Y322_9PEZI</name>
<gene>
    <name evidence="3 5" type="ORF">BDZ99DRAFT_454335</name>
</gene>
<evidence type="ECO:0000313" key="3">
    <source>
        <dbReference type="EMBL" id="KAF2803039.1"/>
    </source>
</evidence>
<keyword evidence="1" id="KW-1133">Transmembrane helix</keyword>
<feature type="transmembrane region" description="Helical" evidence="1">
    <location>
        <begin position="146"/>
        <end position="169"/>
    </location>
</feature>
<keyword evidence="1" id="KW-0812">Transmembrane</keyword>
<organism evidence="3">
    <name type="scientific">Mytilinidion resinicola</name>
    <dbReference type="NCBI Taxonomy" id="574789"/>
    <lineage>
        <taxon>Eukaryota</taxon>
        <taxon>Fungi</taxon>
        <taxon>Dikarya</taxon>
        <taxon>Ascomycota</taxon>
        <taxon>Pezizomycotina</taxon>
        <taxon>Dothideomycetes</taxon>
        <taxon>Pleosporomycetidae</taxon>
        <taxon>Mytilinidiales</taxon>
        <taxon>Mytilinidiaceae</taxon>
        <taxon>Mytilinidion</taxon>
    </lineage>
</organism>
<protein>
    <recommendedName>
        <fullName evidence="2">Rhodopsin domain-containing protein</fullName>
    </recommendedName>
</protein>
<reference evidence="5" key="2">
    <citation type="submission" date="2020-04" db="EMBL/GenBank/DDBJ databases">
        <authorList>
            <consortium name="NCBI Genome Project"/>
        </authorList>
    </citation>
    <scope>NUCLEOTIDE SEQUENCE</scope>
    <source>
        <strain evidence="5">CBS 304.34</strain>
    </source>
</reference>
<dbReference type="OrthoDB" id="3918601at2759"/>
<evidence type="ECO:0000259" key="2">
    <source>
        <dbReference type="Pfam" id="PF20684"/>
    </source>
</evidence>
<dbReference type="AlphaFoldDB" id="A0A6A6Y322"/>
<evidence type="ECO:0000313" key="5">
    <source>
        <dbReference type="RefSeq" id="XP_033570003.1"/>
    </source>
</evidence>
<feature type="transmembrane region" description="Helical" evidence="1">
    <location>
        <begin position="181"/>
        <end position="202"/>
    </location>
</feature>
<keyword evidence="1" id="KW-0472">Membrane</keyword>
<evidence type="ECO:0000313" key="4">
    <source>
        <dbReference type="Proteomes" id="UP000504636"/>
    </source>
</evidence>
<dbReference type="PANTHER" id="PTHR38794:SF3">
    <property type="entry name" value="INTEGRAL MEMBRANE PROTEIN"/>
    <property type="match status" value="1"/>
</dbReference>
<dbReference type="GeneID" id="54459272"/>
<feature type="transmembrane region" description="Helical" evidence="1">
    <location>
        <begin position="28"/>
        <end position="52"/>
    </location>
</feature>
<feature type="transmembrane region" description="Helical" evidence="1">
    <location>
        <begin position="222"/>
        <end position="241"/>
    </location>
</feature>
<proteinExistence type="predicted"/>
<accession>A0A6A6Y322</accession>
<dbReference type="Proteomes" id="UP000504636">
    <property type="component" value="Unplaced"/>
</dbReference>